<gene>
    <name evidence="3" type="ORF">CAMP_LOCUS581</name>
</gene>
<dbReference type="Proteomes" id="UP001152747">
    <property type="component" value="Unassembled WGS sequence"/>
</dbReference>
<evidence type="ECO:0000256" key="1">
    <source>
        <dbReference type="SAM" id="MobiDB-lite"/>
    </source>
</evidence>
<evidence type="ECO:0000313" key="3">
    <source>
        <dbReference type="EMBL" id="CAI5437944.1"/>
    </source>
</evidence>
<feature type="compositionally biased region" description="Low complexity" evidence="1">
    <location>
        <begin position="31"/>
        <end position="47"/>
    </location>
</feature>
<sequence>MIFEMFLFNYNFTLNFIIFIIFSIINCSSSSQPRKQTRSSSSSSGGSNEPIRGSGTFSPISPATPRSPKEPKSDFPVATTRKCEKDKTSISYVIVPHKSLRITESRENSALQLEKMLSAEKPEKVCENARREPVERTYFDN</sequence>
<name>A0A9P1MSD4_9PELO</name>
<keyword evidence="2" id="KW-1133">Transmembrane helix</keyword>
<reference evidence="3" key="1">
    <citation type="submission" date="2022-11" db="EMBL/GenBank/DDBJ databases">
        <authorList>
            <person name="Kikuchi T."/>
        </authorList>
    </citation>
    <scope>NUCLEOTIDE SEQUENCE</scope>
    <source>
        <strain evidence="3">PS1010</strain>
    </source>
</reference>
<accession>A0A9P1MSD4</accession>
<keyword evidence="2" id="KW-0472">Membrane</keyword>
<comment type="caution">
    <text evidence="3">The sequence shown here is derived from an EMBL/GenBank/DDBJ whole genome shotgun (WGS) entry which is preliminary data.</text>
</comment>
<proteinExistence type="predicted"/>
<feature type="transmembrane region" description="Helical" evidence="2">
    <location>
        <begin position="6"/>
        <end position="25"/>
    </location>
</feature>
<dbReference type="EMBL" id="CANHGI010000001">
    <property type="protein sequence ID" value="CAI5437944.1"/>
    <property type="molecule type" value="Genomic_DNA"/>
</dbReference>
<feature type="region of interest" description="Disordered" evidence="1">
    <location>
        <begin position="31"/>
        <end position="85"/>
    </location>
</feature>
<protein>
    <submittedName>
        <fullName evidence="3">Uncharacterized protein</fullName>
    </submittedName>
</protein>
<dbReference type="AlphaFoldDB" id="A0A9P1MSD4"/>
<evidence type="ECO:0000256" key="2">
    <source>
        <dbReference type="SAM" id="Phobius"/>
    </source>
</evidence>
<keyword evidence="4" id="KW-1185">Reference proteome</keyword>
<keyword evidence="2" id="KW-0812">Transmembrane</keyword>
<evidence type="ECO:0000313" key="4">
    <source>
        <dbReference type="Proteomes" id="UP001152747"/>
    </source>
</evidence>
<organism evidence="3 4">
    <name type="scientific">Caenorhabditis angaria</name>
    <dbReference type="NCBI Taxonomy" id="860376"/>
    <lineage>
        <taxon>Eukaryota</taxon>
        <taxon>Metazoa</taxon>
        <taxon>Ecdysozoa</taxon>
        <taxon>Nematoda</taxon>
        <taxon>Chromadorea</taxon>
        <taxon>Rhabditida</taxon>
        <taxon>Rhabditina</taxon>
        <taxon>Rhabditomorpha</taxon>
        <taxon>Rhabditoidea</taxon>
        <taxon>Rhabditidae</taxon>
        <taxon>Peloderinae</taxon>
        <taxon>Caenorhabditis</taxon>
    </lineage>
</organism>